<dbReference type="InterPro" id="IPR010916">
    <property type="entry name" value="TonB_box_CS"/>
</dbReference>
<feature type="short sequence motif" description="TonB box" evidence="11">
    <location>
        <begin position="46"/>
        <end position="52"/>
    </location>
</feature>
<comment type="subcellular location">
    <subcellularLocation>
        <location evidence="1 10">Cell outer membrane</location>
        <topology evidence="1 10">Multi-pass membrane protein</topology>
    </subcellularLocation>
</comment>
<proteinExistence type="inferred from homology"/>
<dbReference type="Pfam" id="PF00593">
    <property type="entry name" value="TonB_dep_Rec_b-barrel"/>
    <property type="match status" value="1"/>
</dbReference>
<keyword evidence="4 10" id="KW-0812">Transmembrane</keyword>
<feature type="chain" id="PRO_5028920855" evidence="13">
    <location>
        <begin position="33"/>
        <end position="794"/>
    </location>
</feature>
<dbReference type="InterPro" id="IPR012910">
    <property type="entry name" value="Plug_dom"/>
</dbReference>
<reference evidence="16 17" key="1">
    <citation type="submission" date="2020-08" db="EMBL/GenBank/DDBJ databases">
        <title>Genome sequence of Thermomonas carbonis KCTC 42013T.</title>
        <authorList>
            <person name="Hyun D.-W."/>
            <person name="Bae J.-W."/>
        </authorList>
    </citation>
    <scope>NUCLEOTIDE SEQUENCE [LARGE SCALE GENOMIC DNA]</scope>
    <source>
        <strain evidence="16 17">KCTC 42013</strain>
    </source>
</reference>
<evidence type="ECO:0000256" key="3">
    <source>
        <dbReference type="ARBA" id="ARBA00022452"/>
    </source>
</evidence>
<evidence type="ECO:0000256" key="6">
    <source>
        <dbReference type="ARBA" id="ARBA00023065"/>
    </source>
</evidence>
<dbReference type="GO" id="GO:0015344">
    <property type="term" value="F:siderophore uptake transmembrane transporter activity"/>
    <property type="evidence" value="ECO:0007669"/>
    <property type="project" value="TreeGrafter"/>
</dbReference>
<evidence type="ECO:0000313" key="16">
    <source>
        <dbReference type="EMBL" id="QNN70303.1"/>
    </source>
</evidence>
<dbReference type="InterPro" id="IPR000531">
    <property type="entry name" value="Beta-barrel_TonB"/>
</dbReference>
<dbReference type="GO" id="GO:0009279">
    <property type="term" value="C:cell outer membrane"/>
    <property type="evidence" value="ECO:0007669"/>
    <property type="project" value="UniProtKB-SubCell"/>
</dbReference>
<dbReference type="EMBL" id="CP060719">
    <property type="protein sequence ID" value="QNN70303.1"/>
    <property type="molecule type" value="Genomic_DNA"/>
</dbReference>
<evidence type="ECO:0000259" key="14">
    <source>
        <dbReference type="Pfam" id="PF00593"/>
    </source>
</evidence>
<gene>
    <name evidence="16" type="ORF">H9L16_01255</name>
</gene>
<feature type="domain" description="TonB-dependent receptor-like beta-barrel" evidence="14">
    <location>
        <begin position="292"/>
        <end position="748"/>
    </location>
</feature>
<dbReference type="Gene3D" id="2.40.170.20">
    <property type="entry name" value="TonB-dependent receptor, beta-barrel domain"/>
    <property type="match status" value="1"/>
</dbReference>
<dbReference type="PANTHER" id="PTHR30069:SF53">
    <property type="entry name" value="COLICIN I RECEPTOR-RELATED"/>
    <property type="match status" value="1"/>
</dbReference>
<dbReference type="Proteomes" id="UP000515804">
    <property type="component" value="Chromosome"/>
</dbReference>
<keyword evidence="5 13" id="KW-0732">Signal</keyword>
<feature type="domain" description="TonB-dependent receptor plug" evidence="15">
    <location>
        <begin position="59"/>
        <end position="171"/>
    </location>
</feature>
<evidence type="ECO:0000256" key="12">
    <source>
        <dbReference type="RuleBase" id="RU003357"/>
    </source>
</evidence>
<dbReference type="PROSITE" id="PS52016">
    <property type="entry name" value="TONB_DEPENDENT_REC_3"/>
    <property type="match status" value="1"/>
</dbReference>
<keyword evidence="2 10" id="KW-0813">Transport</keyword>
<dbReference type="InterPro" id="IPR039426">
    <property type="entry name" value="TonB-dep_rcpt-like"/>
</dbReference>
<keyword evidence="17" id="KW-1185">Reference proteome</keyword>
<dbReference type="Gene3D" id="2.170.130.10">
    <property type="entry name" value="TonB-dependent receptor, plug domain"/>
    <property type="match status" value="1"/>
</dbReference>
<evidence type="ECO:0000313" key="17">
    <source>
        <dbReference type="Proteomes" id="UP000515804"/>
    </source>
</evidence>
<evidence type="ECO:0000256" key="13">
    <source>
        <dbReference type="SAM" id="SignalP"/>
    </source>
</evidence>
<evidence type="ECO:0000256" key="4">
    <source>
        <dbReference type="ARBA" id="ARBA00022692"/>
    </source>
</evidence>
<dbReference type="KEGG" id="tcn:H9L16_01255"/>
<evidence type="ECO:0000259" key="15">
    <source>
        <dbReference type="Pfam" id="PF07715"/>
    </source>
</evidence>
<keyword evidence="3 10" id="KW-1134">Transmembrane beta strand</keyword>
<keyword evidence="6" id="KW-0406">Ion transport</keyword>
<comment type="similarity">
    <text evidence="10 12">Belongs to the TonB-dependent receptor family.</text>
</comment>
<protein>
    <submittedName>
        <fullName evidence="16">TonB-dependent receptor</fullName>
    </submittedName>
</protein>
<dbReference type="GO" id="GO:0044718">
    <property type="term" value="P:siderophore transmembrane transport"/>
    <property type="evidence" value="ECO:0007669"/>
    <property type="project" value="TreeGrafter"/>
</dbReference>
<evidence type="ECO:0000256" key="7">
    <source>
        <dbReference type="ARBA" id="ARBA00023077"/>
    </source>
</evidence>
<keyword evidence="8 10" id="KW-0472">Membrane</keyword>
<dbReference type="SUPFAM" id="SSF56935">
    <property type="entry name" value="Porins"/>
    <property type="match status" value="1"/>
</dbReference>
<evidence type="ECO:0000256" key="11">
    <source>
        <dbReference type="PROSITE-ProRule" id="PRU10143"/>
    </source>
</evidence>
<evidence type="ECO:0000256" key="2">
    <source>
        <dbReference type="ARBA" id="ARBA00022448"/>
    </source>
</evidence>
<dbReference type="PROSITE" id="PS00430">
    <property type="entry name" value="TONB_DEPENDENT_REC_1"/>
    <property type="match status" value="1"/>
</dbReference>
<dbReference type="Pfam" id="PF07715">
    <property type="entry name" value="Plug"/>
    <property type="match status" value="1"/>
</dbReference>
<accession>A0A7G9SR28</accession>
<dbReference type="CDD" id="cd01347">
    <property type="entry name" value="ligand_gated_channel"/>
    <property type="match status" value="1"/>
</dbReference>
<name>A0A7G9SR28_9GAMM</name>
<evidence type="ECO:0000256" key="9">
    <source>
        <dbReference type="ARBA" id="ARBA00023237"/>
    </source>
</evidence>
<feature type="signal peptide" evidence="13">
    <location>
        <begin position="1"/>
        <end position="32"/>
    </location>
</feature>
<dbReference type="InterPro" id="IPR037066">
    <property type="entry name" value="Plug_dom_sf"/>
</dbReference>
<dbReference type="RefSeq" id="WP_187552819.1">
    <property type="nucleotide sequence ID" value="NZ_BMZL01000001.1"/>
</dbReference>
<dbReference type="PANTHER" id="PTHR30069">
    <property type="entry name" value="TONB-DEPENDENT OUTER MEMBRANE RECEPTOR"/>
    <property type="match status" value="1"/>
</dbReference>
<organism evidence="16 17">
    <name type="scientific">Thermomonas carbonis</name>
    <dbReference type="NCBI Taxonomy" id="1463158"/>
    <lineage>
        <taxon>Bacteria</taxon>
        <taxon>Pseudomonadati</taxon>
        <taxon>Pseudomonadota</taxon>
        <taxon>Gammaproteobacteria</taxon>
        <taxon>Lysobacterales</taxon>
        <taxon>Lysobacteraceae</taxon>
        <taxon>Thermomonas</taxon>
    </lineage>
</organism>
<sequence>MPPKLHAPLRRAPLALALAIAFAPFTVSPAVAQTGPADGAAKTLDSVVVTASGFEQKLTAAPASISVISREELAKRPYMTLIDAVRDLEGVDVGETADKTGQKTISVRGMGADYTLVLIDGRRQNNHGDIYPNSFGGNQFNHIPPLDMIERIEVIRGPASTLYGADALGGVINIITRKVSDRWRGSATISRNLQENSDFGTDSSLDFALMGPIVKDTLGLGIRGSWYRRDSSTPEYETITAPDGTTFERSLGFGGGGKTVDNTNKNAGITLSWKPSEFQSLQFDYDISRQVYDNTPYLNNLGTETYPLGTVDGLAGIWRAAPQVGYSADQRFTRDQWSLTHEGQWDFGNSFVSLAWIDTANHGRTLPFTVQERVLHQQIYCNNAATCATGPYAGQTREQRQALLLETFLPRPKRTMESRQYTLDAKLDIPVEGWAGEHRFVAGGQVVDGELEDGVFGMEGGGEGNGTVQAHKMWSLFAEDNWNPIDPLTITLGLRHDDHNRFGGHLSPRAYAVYEIAGGWTLKGGVSTGYKTPKTTDLYDGITGFGGQGTSPFVGNPDLKPETSVNSEIALYWSSTDGHDFNVTWFRNDFEDKIDSGEAVASCDVTNGVRPCVNLGDYGLLGYGTYSQKINIGEARINGAELAGRYKLSDDFMVRANYTFTDSEQLSGDDRGLPLTQSARHMANAILDWTATDRFSMQLIAEARSKRYRGSRDVDGDPRFYKDYEVLHLAAQYRFSDAVSLSARINNLLDQDFTSFQTVFTQNPTTQVYTPTYLDDYNNKDKARNLWLSLNIRF</sequence>
<keyword evidence="16" id="KW-0675">Receptor</keyword>
<evidence type="ECO:0000256" key="8">
    <source>
        <dbReference type="ARBA" id="ARBA00023136"/>
    </source>
</evidence>
<keyword evidence="9 10" id="KW-0998">Cell outer membrane</keyword>
<keyword evidence="7 11" id="KW-0798">TonB box</keyword>
<dbReference type="AlphaFoldDB" id="A0A7G9SR28"/>
<evidence type="ECO:0000256" key="1">
    <source>
        <dbReference type="ARBA" id="ARBA00004571"/>
    </source>
</evidence>
<evidence type="ECO:0000256" key="5">
    <source>
        <dbReference type="ARBA" id="ARBA00022729"/>
    </source>
</evidence>
<evidence type="ECO:0000256" key="10">
    <source>
        <dbReference type="PROSITE-ProRule" id="PRU01360"/>
    </source>
</evidence>
<dbReference type="InterPro" id="IPR036942">
    <property type="entry name" value="Beta-barrel_TonB_sf"/>
</dbReference>